<dbReference type="EMBL" id="CAEZTL010000079">
    <property type="protein sequence ID" value="CAB4572868.1"/>
    <property type="molecule type" value="Genomic_DNA"/>
</dbReference>
<dbReference type="InterPro" id="IPR001223">
    <property type="entry name" value="Glyco_hydro18_cat"/>
</dbReference>
<dbReference type="SMART" id="SM00636">
    <property type="entry name" value="Glyco_18"/>
    <property type="match status" value="1"/>
</dbReference>
<dbReference type="GO" id="GO:0008061">
    <property type="term" value="F:chitin binding"/>
    <property type="evidence" value="ECO:0007669"/>
    <property type="project" value="InterPro"/>
</dbReference>
<dbReference type="InterPro" id="IPR017853">
    <property type="entry name" value="GH"/>
</dbReference>
<dbReference type="SUPFAM" id="SSF51445">
    <property type="entry name" value="(Trans)glycosidases"/>
    <property type="match status" value="1"/>
</dbReference>
<organism evidence="2">
    <name type="scientific">freshwater metagenome</name>
    <dbReference type="NCBI Taxonomy" id="449393"/>
    <lineage>
        <taxon>unclassified sequences</taxon>
        <taxon>metagenomes</taxon>
        <taxon>ecological metagenomes</taxon>
    </lineage>
</organism>
<sequence>MKFPRSIYTSLIVVLFATLFSSPPATADEEARQIISGWMPYYSTKRSLASIESNTAYINEVMPFWYTLKYNSTSKKMRITDLYTPFVGPRGAKPSVVIDSLTALGIKAIPTITDGTDENVLSGLMANPKSRTEMVALITALVVDNKFAGIDLDFEGFAFVDKSSTWKNTAVAWVALVKELSASLRPKGKLLSVSTPYVFDPTAKQKGYYFYEWAKIGPYIDRLRYMAYDYSVARPGPIGPLAWTEKTIQYAVSAMPSSKVYLGLPGYVRNWITAVDGVCPANVAKAFKVNARTEHPMSWVRDNRGTLGFVPQYNEQHQEMTFDYQRQYNGQTAAGLATTCTVKRTVWYQDQRALTVRAALVAKYKLGGIAMWTLGMEDENAYDGIKQIAQSLAQSKVKSTLTIDQSAINYGEAITLTGSLTIKNDLPVKQEPVSIERYSEKNGAWELLASVITDDSGKFSKELYLGQNSKLRITTKESEFLTDSESNEIDISISRLLVLSAPASVRQGESFTVTGSIRPRIEANLITLETFLNGKWVAFGAAVPTDARGEFKFVVKNTKRGVLNLRVSAAAQDLYPVTTSPQFSILIRGPFTPELVK</sequence>
<name>A0A6J6EIV3_9ZZZZ</name>
<dbReference type="Gene3D" id="3.20.20.80">
    <property type="entry name" value="Glycosidases"/>
    <property type="match status" value="1"/>
</dbReference>
<dbReference type="InterPro" id="IPR029070">
    <property type="entry name" value="Chitinase_insertion_sf"/>
</dbReference>
<dbReference type="InterPro" id="IPR011583">
    <property type="entry name" value="Chitinase_II/V-like_cat"/>
</dbReference>
<dbReference type="PANTHER" id="PTHR46066:SF2">
    <property type="entry name" value="CHITINASE DOMAIN-CONTAINING PROTEIN 1"/>
    <property type="match status" value="1"/>
</dbReference>
<evidence type="ECO:0000313" key="2">
    <source>
        <dbReference type="EMBL" id="CAB4572868.1"/>
    </source>
</evidence>
<dbReference type="Gene3D" id="3.10.50.10">
    <property type="match status" value="1"/>
</dbReference>
<dbReference type="AlphaFoldDB" id="A0A6J6EIV3"/>
<reference evidence="2" key="1">
    <citation type="submission" date="2020-05" db="EMBL/GenBank/DDBJ databases">
        <authorList>
            <person name="Chiriac C."/>
            <person name="Salcher M."/>
            <person name="Ghai R."/>
            <person name="Kavagutti S V."/>
        </authorList>
    </citation>
    <scope>NUCLEOTIDE SEQUENCE</scope>
</reference>
<protein>
    <submittedName>
        <fullName evidence="2">Unannotated protein</fullName>
    </submittedName>
</protein>
<dbReference type="Pfam" id="PF00704">
    <property type="entry name" value="Glyco_hydro_18"/>
    <property type="match status" value="1"/>
</dbReference>
<gene>
    <name evidence="2" type="ORF">UFOPK1683_00779</name>
</gene>
<accession>A0A6J6EIV3</accession>
<proteinExistence type="predicted"/>
<feature type="domain" description="GH18" evidence="1">
    <location>
        <begin position="32"/>
        <end position="395"/>
    </location>
</feature>
<dbReference type="GO" id="GO:0005975">
    <property type="term" value="P:carbohydrate metabolic process"/>
    <property type="evidence" value="ECO:0007669"/>
    <property type="project" value="InterPro"/>
</dbReference>
<dbReference type="PROSITE" id="PS51910">
    <property type="entry name" value="GH18_2"/>
    <property type="match status" value="1"/>
</dbReference>
<evidence type="ECO:0000259" key="1">
    <source>
        <dbReference type="PROSITE" id="PS51910"/>
    </source>
</evidence>
<dbReference type="PANTHER" id="PTHR46066">
    <property type="entry name" value="CHITINASE DOMAIN-CONTAINING PROTEIN 1 FAMILY MEMBER"/>
    <property type="match status" value="1"/>
</dbReference>